<evidence type="ECO:0000313" key="1">
    <source>
        <dbReference type="EMBL" id="KAE9536988.1"/>
    </source>
</evidence>
<reference evidence="1 2" key="1">
    <citation type="submission" date="2019-08" db="EMBL/GenBank/DDBJ databases">
        <title>The genome of the soybean aphid Biotype 1, its phylome, world population structure and adaptation to the North American continent.</title>
        <authorList>
            <person name="Giordano R."/>
            <person name="Donthu R.K."/>
            <person name="Hernandez A.G."/>
            <person name="Wright C.L."/>
            <person name="Zimin A.V."/>
        </authorList>
    </citation>
    <scope>NUCLEOTIDE SEQUENCE [LARGE SCALE GENOMIC DNA]</scope>
    <source>
        <tissue evidence="1">Whole aphids</tissue>
    </source>
</reference>
<comment type="caution">
    <text evidence="1">The sequence shown here is derived from an EMBL/GenBank/DDBJ whole genome shotgun (WGS) entry which is preliminary data.</text>
</comment>
<keyword evidence="2" id="KW-1185">Reference proteome</keyword>
<evidence type="ECO:0000313" key="2">
    <source>
        <dbReference type="Proteomes" id="UP000475862"/>
    </source>
</evidence>
<dbReference type="Proteomes" id="UP000475862">
    <property type="component" value="Unassembled WGS sequence"/>
</dbReference>
<protein>
    <submittedName>
        <fullName evidence="1">Uncharacterized protein</fullName>
    </submittedName>
</protein>
<organism evidence="1 2">
    <name type="scientific">Aphis glycines</name>
    <name type="common">Soybean aphid</name>
    <dbReference type="NCBI Taxonomy" id="307491"/>
    <lineage>
        <taxon>Eukaryota</taxon>
        <taxon>Metazoa</taxon>
        <taxon>Ecdysozoa</taxon>
        <taxon>Arthropoda</taxon>
        <taxon>Hexapoda</taxon>
        <taxon>Insecta</taxon>
        <taxon>Pterygota</taxon>
        <taxon>Neoptera</taxon>
        <taxon>Paraneoptera</taxon>
        <taxon>Hemiptera</taxon>
        <taxon>Sternorrhyncha</taxon>
        <taxon>Aphidomorpha</taxon>
        <taxon>Aphidoidea</taxon>
        <taxon>Aphididae</taxon>
        <taxon>Aphidini</taxon>
        <taxon>Aphis</taxon>
        <taxon>Aphis</taxon>
    </lineage>
</organism>
<accession>A0A6G0TQU4</accession>
<proteinExistence type="predicted"/>
<sequence>MTHLYIDVTIETTVGGLISCGLNASVDIPLHASSVTIIQENVFSLDTDSVFSLPANYSYQKMIDGNMSVVAFSSFLFSDHFQMKTWLNTRKEYTCKLFHTECKKRMKNIDSFNDQNLPESHRVVVRDIFKINSGYNFIKKKKNDILPLPSPRTLSRYLSVIDFSNDVEHNFPKASTIEDKANMALAFMFQPICDNYTRPVAVFASR</sequence>
<gene>
    <name evidence="1" type="ORF">AGLY_006795</name>
</gene>
<dbReference type="EMBL" id="VYZN01000019">
    <property type="protein sequence ID" value="KAE9536988.1"/>
    <property type="molecule type" value="Genomic_DNA"/>
</dbReference>
<name>A0A6G0TQU4_APHGL</name>
<dbReference type="AlphaFoldDB" id="A0A6G0TQU4"/>